<dbReference type="EMBL" id="JAGIXG020000024">
    <property type="protein sequence ID" value="KAI6781171.1"/>
    <property type="molecule type" value="Genomic_DNA"/>
</dbReference>
<keyword evidence="1" id="KW-0560">Oxidoreductase</keyword>
<dbReference type="OrthoDB" id="310895at2759"/>
<dbReference type="PANTHER" id="PTHR43353">
    <property type="entry name" value="SUCCINATE-SEMIALDEHYDE DEHYDROGENASE, MITOCHONDRIAL"/>
    <property type="match status" value="1"/>
</dbReference>
<comment type="caution">
    <text evidence="3">The sequence shown here is derived from an EMBL/GenBank/DDBJ whole genome shotgun (WGS) entry which is preliminary data.</text>
</comment>
<reference evidence="3" key="2">
    <citation type="submission" date="2022-07" db="EMBL/GenBank/DDBJ databases">
        <authorList>
            <person name="Goncalves M.F.M."/>
            <person name="Hilario S."/>
            <person name="Van De Peer Y."/>
            <person name="Esteves A.C."/>
            <person name="Alves A."/>
        </authorList>
    </citation>
    <scope>NUCLEOTIDE SEQUENCE</scope>
    <source>
        <strain evidence="3">MUM 19.33</strain>
    </source>
</reference>
<reference evidence="3" key="1">
    <citation type="journal article" date="2021" name="J Fungi (Basel)">
        <title>Genomic and Metabolomic Analyses of the Marine Fungus Emericellopsis cladophorae: Insights into Saltwater Adaptability Mechanisms and Its Biosynthetic Potential.</title>
        <authorList>
            <person name="Goncalves M.F.M."/>
            <person name="Hilario S."/>
            <person name="Van de Peer Y."/>
            <person name="Esteves A.C."/>
            <person name="Alves A."/>
        </authorList>
    </citation>
    <scope>NUCLEOTIDE SEQUENCE</scope>
    <source>
        <strain evidence="3">MUM 19.33</strain>
    </source>
</reference>
<dbReference type="SUPFAM" id="SSF53720">
    <property type="entry name" value="ALDH-like"/>
    <property type="match status" value="1"/>
</dbReference>
<evidence type="ECO:0000256" key="1">
    <source>
        <dbReference type="ARBA" id="ARBA00023002"/>
    </source>
</evidence>
<evidence type="ECO:0000313" key="3">
    <source>
        <dbReference type="EMBL" id="KAI6781171.1"/>
    </source>
</evidence>
<dbReference type="CDD" id="cd07105">
    <property type="entry name" value="ALDH_SaliADH"/>
    <property type="match status" value="1"/>
</dbReference>
<keyword evidence="4" id="KW-1185">Reference proteome</keyword>
<dbReference type="InterPro" id="IPR016162">
    <property type="entry name" value="Ald_DH_N"/>
</dbReference>
<dbReference type="GO" id="GO:0004777">
    <property type="term" value="F:succinate-semialdehyde dehydrogenase (NAD+) activity"/>
    <property type="evidence" value="ECO:0007669"/>
    <property type="project" value="TreeGrafter"/>
</dbReference>
<protein>
    <recommendedName>
        <fullName evidence="2">Aldehyde dehydrogenase domain-containing protein</fullName>
    </recommendedName>
</protein>
<dbReference type="GO" id="GO:0009450">
    <property type="term" value="P:gamma-aminobutyric acid catabolic process"/>
    <property type="evidence" value="ECO:0007669"/>
    <property type="project" value="TreeGrafter"/>
</dbReference>
<dbReference type="PANTHER" id="PTHR43353:SF6">
    <property type="entry name" value="CYTOPLASMIC ALDEHYDE DEHYDROGENASE (EUROFUNG)"/>
    <property type="match status" value="1"/>
</dbReference>
<dbReference type="Proteomes" id="UP001055219">
    <property type="component" value="Unassembled WGS sequence"/>
</dbReference>
<dbReference type="GeneID" id="75829039"/>
<dbReference type="InterPro" id="IPR015590">
    <property type="entry name" value="Aldehyde_DH_dom"/>
</dbReference>
<evidence type="ECO:0000259" key="2">
    <source>
        <dbReference type="Pfam" id="PF00171"/>
    </source>
</evidence>
<sequence length="491" mass="53000">MRTHLLRAARPGGRRSMSTVPLMINNKDVITTTTAPTISPLTNKPVWSFSSASDAHVEEAVQSCQAAFPAWSKTKASHRRDLLLSCADIVARRKTELGGYMHHEIGADEGYQDFILGLTIDGFRDTAGRIAAAVTGTVPESNLPGMRAMVLKRPYGVNVGIAPWNAPYHLGLRSVLFAIAAGNTAILKGSEFTPRCYHAIADIFREAGLPDGVLNLILHAPQDGPRVIDKLVTHEHVKKINFTGSTRVGSIIAMKAGEHLKPVLMELGGKASAVVLEDADLEKAALQCALGAFLNAGQICMSTERVLVHESIAADFEKVLAATIKNVFGTPETTPVLVSASSAYRNRDLVGDAVSKGARPFDILSDVPAGQVETRMQPIVLQGVREDMDLYQTESFGPSTSLFTFKTDAEAISLANNTAYGLSAAVFTKDLNRAFKVAEELESGAVHINSMTVHDEYTLPHGGVKKSGFGRFNGSQGMDEFLYYKTVTWQE</sequence>
<gene>
    <name evidence="3" type="ORF">J7T54_002527</name>
</gene>
<proteinExistence type="predicted"/>
<dbReference type="InterPro" id="IPR016161">
    <property type="entry name" value="Ald_DH/histidinol_DH"/>
</dbReference>
<dbReference type="Gene3D" id="3.40.605.10">
    <property type="entry name" value="Aldehyde Dehydrogenase, Chain A, domain 1"/>
    <property type="match status" value="1"/>
</dbReference>
<evidence type="ECO:0000313" key="4">
    <source>
        <dbReference type="Proteomes" id="UP001055219"/>
    </source>
</evidence>
<dbReference type="RefSeq" id="XP_051362027.1">
    <property type="nucleotide sequence ID" value="XM_051506685.1"/>
</dbReference>
<dbReference type="InterPro" id="IPR050740">
    <property type="entry name" value="Aldehyde_DH_Superfamily"/>
</dbReference>
<dbReference type="AlphaFoldDB" id="A0A9P9Y0P7"/>
<feature type="domain" description="Aldehyde dehydrogenase" evidence="2">
    <location>
        <begin position="33"/>
        <end position="487"/>
    </location>
</feature>
<name>A0A9P9Y0P7_9HYPO</name>
<dbReference type="Gene3D" id="3.40.309.10">
    <property type="entry name" value="Aldehyde Dehydrogenase, Chain A, domain 2"/>
    <property type="match status" value="1"/>
</dbReference>
<dbReference type="Pfam" id="PF00171">
    <property type="entry name" value="Aldedh"/>
    <property type="match status" value="1"/>
</dbReference>
<organism evidence="3 4">
    <name type="scientific">Emericellopsis cladophorae</name>
    <dbReference type="NCBI Taxonomy" id="2686198"/>
    <lineage>
        <taxon>Eukaryota</taxon>
        <taxon>Fungi</taxon>
        <taxon>Dikarya</taxon>
        <taxon>Ascomycota</taxon>
        <taxon>Pezizomycotina</taxon>
        <taxon>Sordariomycetes</taxon>
        <taxon>Hypocreomycetidae</taxon>
        <taxon>Hypocreales</taxon>
        <taxon>Bionectriaceae</taxon>
        <taxon>Emericellopsis</taxon>
    </lineage>
</organism>
<dbReference type="InterPro" id="IPR016163">
    <property type="entry name" value="Ald_DH_C"/>
</dbReference>
<accession>A0A9P9Y0P7</accession>